<dbReference type="AlphaFoldDB" id="A0AA89C309"/>
<keyword evidence="3" id="KW-0472">Membrane</keyword>
<evidence type="ECO:0000256" key="1">
    <source>
        <dbReference type="ARBA" id="ARBA00004251"/>
    </source>
</evidence>
<comment type="caution">
    <text evidence="4">The sequence shown here is derived from an EMBL/GenBank/DDBJ whole genome shotgun (WGS) entry which is preliminary data.</text>
</comment>
<evidence type="ECO:0000256" key="2">
    <source>
        <dbReference type="ARBA" id="ARBA00022475"/>
    </source>
</evidence>
<gene>
    <name evidence="4" type="ORF">FSP39_023187</name>
</gene>
<keyword evidence="3" id="KW-0812">Transmembrane</keyword>
<evidence type="ECO:0008006" key="6">
    <source>
        <dbReference type="Google" id="ProtNLM"/>
    </source>
</evidence>
<evidence type="ECO:0000256" key="3">
    <source>
        <dbReference type="SAM" id="Phobius"/>
    </source>
</evidence>
<dbReference type="InterPro" id="IPR038683">
    <property type="entry name" value="IL17RA/B_FnIII-like_1_sf"/>
</dbReference>
<accession>A0AA89C309</accession>
<dbReference type="Proteomes" id="UP001186944">
    <property type="component" value="Unassembled WGS sequence"/>
</dbReference>
<reference evidence="4" key="1">
    <citation type="submission" date="2019-08" db="EMBL/GenBank/DDBJ databases">
        <title>The improved chromosome-level genome for the pearl oyster Pinctada fucata martensii using PacBio sequencing and Hi-C.</title>
        <authorList>
            <person name="Zheng Z."/>
        </authorList>
    </citation>
    <scope>NUCLEOTIDE SEQUENCE</scope>
    <source>
        <strain evidence="4">ZZ-2019</strain>
        <tissue evidence="4">Adductor muscle</tissue>
    </source>
</reference>
<name>A0AA89C309_PINIB</name>
<dbReference type="GO" id="GO:0005886">
    <property type="term" value="C:plasma membrane"/>
    <property type="evidence" value="ECO:0007669"/>
    <property type="project" value="UniProtKB-SubCell"/>
</dbReference>
<keyword evidence="2" id="KW-1003">Cell membrane</keyword>
<comment type="subcellular location">
    <subcellularLocation>
        <location evidence="1">Cell membrane</location>
        <topology evidence="1">Single-pass type I membrane protein</topology>
    </subcellularLocation>
</comment>
<protein>
    <recommendedName>
        <fullName evidence="6">SEFIR domain-containing protein</fullName>
    </recommendedName>
</protein>
<feature type="transmembrane region" description="Helical" evidence="3">
    <location>
        <begin position="293"/>
        <end position="315"/>
    </location>
</feature>
<proteinExistence type="predicted"/>
<organism evidence="4 5">
    <name type="scientific">Pinctada imbricata</name>
    <name type="common">Atlantic pearl-oyster</name>
    <name type="synonym">Pinctada martensii</name>
    <dbReference type="NCBI Taxonomy" id="66713"/>
    <lineage>
        <taxon>Eukaryota</taxon>
        <taxon>Metazoa</taxon>
        <taxon>Spiralia</taxon>
        <taxon>Lophotrochozoa</taxon>
        <taxon>Mollusca</taxon>
        <taxon>Bivalvia</taxon>
        <taxon>Autobranchia</taxon>
        <taxon>Pteriomorphia</taxon>
        <taxon>Pterioida</taxon>
        <taxon>Pterioidea</taxon>
        <taxon>Pteriidae</taxon>
        <taxon>Pinctada</taxon>
    </lineage>
</organism>
<keyword evidence="5" id="KW-1185">Reference proteome</keyword>
<sequence>MFPSLYSLDGNTHPERPKQLSLIPFEQRYSNKKYYSGVKVSIQPPTTAGVNFVKGFELSYSGTDLDNGNNKGDPRCIIFSFTVDKLNATFRYSNFSVEVYPVTTGLWSFTAYSLPKPPTEEDTTEMFRQSSLVVKQYGYNASVASVYWYTTITYHVDFDDLDLYGSIVFSFVGSSVYDFPRYKVQLYRVNEEHPIDDMLIPKDDVPIAPDHPNPSEFACKDEHGFPGTCLVTSTSVITVGDLDQASPSTSNRDSTYITSPGVTPTGTTLFSTSITAATGSAVTRLPDDPSGKILASVLGVALGLVLIAITAYCFCQRRSKNLAPEDDSNNKKSTKISANCFHIPKDEMEDIEKDKMKKDYKEQTLLLTYHTENNYHDYAVQKLGEYLRSNFCWDITVEPCSFENLEENSSFRKSLQNSHVVVMVISPGDDVQLYVKEALNARNRSVYQIAPKLVRASFDYHSRNEVSHSAYTDKNDEFKLMPDTQKLIEYLSTSGMQKRDTNTLDRKGQKSKLNDLEKAVNLAIQFYRENHVVDHSYIQIGNVVDNVPDSYDSGYHERHTSLEESTQPQKLDSISNVLEKNRRLHTPDTAAQISDHYVMKELYPSVIDEHPSLPFEFHEPSEVFSTNDVSTLAMQQEICDLNERNMYPEGHLCFPHVSILDEKYCERYDDECISVGSGKSV</sequence>
<evidence type="ECO:0000313" key="5">
    <source>
        <dbReference type="Proteomes" id="UP001186944"/>
    </source>
</evidence>
<dbReference type="EMBL" id="VSWD01000005">
    <property type="protein sequence ID" value="KAK3103951.1"/>
    <property type="molecule type" value="Genomic_DNA"/>
</dbReference>
<dbReference type="Gene3D" id="2.60.40.2160">
    <property type="entry name" value="Interleukin-17 receptor A/B, fibronectin-III-like domain 1"/>
    <property type="match status" value="1"/>
</dbReference>
<keyword evidence="3" id="KW-1133">Transmembrane helix</keyword>
<evidence type="ECO:0000313" key="4">
    <source>
        <dbReference type="EMBL" id="KAK3103951.1"/>
    </source>
</evidence>